<dbReference type="Pfam" id="PF20149">
    <property type="entry name" value="DUF6532"/>
    <property type="match status" value="1"/>
</dbReference>
<sequence length="608" mass="67684">MVKSKKGQSNHADVGVENGSASQNQTVDHATDLPAGARRAKANALTNPVWKELVPGARKRAASTTSKSERKKAKHKDKSNTEKNKDKLNTVKHDTPVSNARVSIPVPGAPQKKGRASKGATAASDNQTGRKADIQADPIIEERVNEEDGEEDNSPSETDTGSDTGEDYSEDEDMSPAVNSKAAGDALPRTRTHAAADKRFANEQPVWAEDISNNASNNHARGARHVAKDPLFDISDEEKPDVSQLDTRKTLIIRGQVIEISDDEDGNVNDDSPTARLVPASDSANRESLQVVKVASLRRTESVDSQPDQPAMTQTNNRTSVWPRYTDLVRGQRDLLLTVQCFEIRLIVRKAMDLVEERVRFEDAYPNLVNRTVWNGAALIKACEVIKEMSPIGQVKERYDIFKERIRVDIEYVGEISKSLLDPRISILRGDTKILAVNNARVAYGLQDSCGKEVKILLNKSSYIYPRAANGFSFQRNKPYENSAIVGTIRDDLFAGSNTVLLKFQHRFKKEPDQNMLTPSVIALAATAVYACLKEWESGFRVTSHFTTNLFEMVYRTHLKHLEKIREENETAYMTMLRRLFRLAAASQQGEVDDFDLTDMQNMATTLN</sequence>
<keyword evidence="4" id="KW-1185">Reference proteome</keyword>
<evidence type="ECO:0000256" key="1">
    <source>
        <dbReference type="SAM" id="MobiDB-lite"/>
    </source>
</evidence>
<dbReference type="STRING" id="946122.A0A0C2WMT2"/>
<gene>
    <name evidence="3" type="ORF">M378DRAFT_179510</name>
</gene>
<protein>
    <recommendedName>
        <fullName evidence="2">DUF6532 domain-containing protein</fullName>
    </recommendedName>
</protein>
<accession>A0A0C2WMT2</accession>
<evidence type="ECO:0000313" key="3">
    <source>
        <dbReference type="EMBL" id="KIL62907.1"/>
    </source>
</evidence>
<evidence type="ECO:0000259" key="2">
    <source>
        <dbReference type="Pfam" id="PF20149"/>
    </source>
</evidence>
<dbReference type="InterPro" id="IPR045341">
    <property type="entry name" value="DUF6532"/>
</dbReference>
<dbReference type="HOGENOM" id="CLU_030424_0_0_1"/>
<feature type="compositionally biased region" description="Basic and acidic residues" evidence="1">
    <location>
        <begin position="78"/>
        <end position="95"/>
    </location>
</feature>
<feature type="compositionally biased region" description="Polar residues" evidence="1">
    <location>
        <begin position="19"/>
        <end position="28"/>
    </location>
</feature>
<feature type="region of interest" description="Disordered" evidence="1">
    <location>
        <begin position="1"/>
        <end position="192"/>
    </location>
</feature>
<dbReference type="InParanoid" id="A0A0C2WMT2"/>
<feature type="domain" description="DUF6532" evidence="2">
    <location>
        <begin position="351"/>
        <end position="565"/>
    </location>
</feature>
<evidence type="ECO:0000313" key="4">
    <source>
        <dbReference type="Proteomes" id="UP000054549"/>
    </source>
</evidence>
<proteinExistence type="predicted"/>
<organism evidence="3 4">
    <name type="scientific">Amanita muscaria (strain Koide BX008)</name>
    <dbReference type="NCBI Taxonomy" id="946122"/>
    <lineage>
        <taxon>Eukaryota</taxon>
        <taxon>Fungi</taxon>
        <taxon>Dikarya</taxon>
        <taxon>Basidiomycota</taxon>
        <taxon>Agaricomycotina</taxon>
        <taxon>Agaricomycetes</taxon>
        <taxon>Agaricomycetidae</taxon>
        <taxon>Agaricales</taxon>
        <taxon>Pluteineae</taxon>
        <taxon>Amanitaceae</taxon>
        <taxon>Amanita</taxon>
    </lineage>
</organism>
<feature type="compositionally biased region" description="Acidic residues" evidence="1">
    <location>
        <begin position="164"/>
        <end position="174"/>
    </location>
</feature>
<feature type="compositionally biased region" description="Acidic residues" evidence="1">
    <location>
        <begin position="144"/>
        <end position="154"/>
    </location>
</feature>
<dbReference type="AlphaFoldDB" id="A0A0C2WMT2"/>
<reference evidence="3 4" key="1">
    <citation type="submission" date="2014-04" db="EMBL/GenBank/DDBJ databases">
        <title>Evolutionary Origins and Diversification of the Mycorrhizal Mutualists.</title>
        <authorList>
            <consortium name="DOE Joint Genome Institute"/>
            <consortium name="Mycorrhizal Genomics Consortium"/>
            <person name="Kohler A."/>
            <person name="Kuo A."/>
            <person name="Nagy L.G."/>
            <person name="Floudas D."/>
            <person name="Copeland A."/>
            <person name="Barry K.W."/>
            <person name="Cichocki N."/>
            <person name="Veneault-Fourrey C."/>
            <person name="LaButti K."/>
            <person name="Lindquist E.A."/>
            <person name="Lipzen A."/>
            <person name="Lundell T."/>
            <person name="Morin E."/>
            <person name="Murat C."/>
            <person name="Riley R."/>
            <person name="Ohm R."/>
            <person name="Sun H."/>
            <person name="Tunlid A."/>
            <person name="Henrissat B."/>
            <person name="Grigoriev I.V."/>
            <person name="Hibbett D.S."/>
            <person name="Martin F."/>
        </authorList>
    </citation>
    <scope>NUCLEOTIDE SEQUENCE [LARGE SCALE GENOMIC DNA]</scope>
    <source>
        <strain evidence="3 4">Koide BX008</strain>
    </source>
</reference>
<name>A0A0C2WMT2_AMAMK</name>
<dbReference type="Proteomes" id="UP000054549">
    <property type="component" value="Unassembled WGS sequence"/>
</dbReference>
<dbReference type="OrthoDB" id="3063300at2759"/>
<dbReference type="EMBL" id="KN818265">
    <property type="protein sequence ID" value="KIL62907.1"/>
    <property type="molecule type" value="Genomic_DNA"/>
</dbReference>